<feature type="compositionally biased region" description="Polar residues" evidence="1">
    <location>
        <begin position="93"/>
        <end position="109"/>
    </location>
</feature>
<organism evidence="2 3">
    <name type="scientific">Elysia crispata</name>
    <name type="common">lettuce slug</name>
    <dbReference type="NCBI Taxonomy" id="231223"/>
    <lineage>
        <taxon>Eukaryota</taxon>
        <taxon>Metazoa</taxon>
        <taxon>Spiralia</taxon>
        <taxon>Lophotrochozoa</taxon>
        <taxon>Mollusca</taxon>
        <taxon>Gastropoda</taxon>
        <taxon>Heterobranchia</taxon>
        <taxon>Euthyneura</taxon>
        <taxon>Panpulmonata</taxon>
        <taxon>Sacoglossa</taxon>
        <taxon>Placobranchoidea</taxon>
        <taxon>Plakobranchidae</taxon>
        <taxon>Elysia</taxon>
    </lineage>
</organism>
<feature type="region of interest" description="Disordered" evidence="1">
    <location>
        <begin position="334"/>
        <end position="428"/>
    </location>
</feature>
<dbReference type="EMBL" id="JAWDGP010004953">
    <property type="protein sequence ID" value="KAK3760776.1"/>
    <property type="molecule type" value="Genomic_DNA"/>
</dbReference>
<dbReference type="AlphaFoldDB" id="A0AAE0Z1Y4"/>
<evidence type="ECO:0000313" key="2">
    <source>
        <dbReference type="EMBL" id="KAK3760776.1"/>
    </source>
</evidence>
<reference evidence="2" key="1">
    <citation type="journal article" date="2023" name="G3 (Bethesda)">
        <title>A reference genome for the long-term kleptoplast-retaining sea slug Elysia crispata morphotype clarki.</title>
        <authorList>
            <person name="Eastman K.E."/>
            <person name="Pendleton A.L."/>
            <person name="Shaikh M.A."/>
            <person name="Suttiyut T."/>
            <person name="Ogas R."/>
            <person name="Tomko P."/>
            <person name="Gavelis G."/>
            <person name="Widhalm J.R."/>
            <person name="Wisecaver J.H."/>
        </authorList>
    </citation>
    <scope>NUCLEOTIDE SEQUENCE</scope>
    <source>
        <strain evidence="2">ECLA1</strain>
    </source>
</reference>
<keyword evidence="3" id="KW-1185">Reference proteome</keyword>
<feature type="compositionally biased region" description="Polar residues" evidence="1">
    <location>
        <begin position="140"/>
        <end position="156"/>
    </location>
</feature>
<gene>
    <name evidence="2" type="ORF">RRG08_056185</name>
</gene>
<feature type="compositionally biased region" description="Low complexity" evidence="1">
    <location>
        <begin position="356"/>
        <end position="373"/>
    </location>
</feature>
<name>A0AAE0Z1Y4_9GAST</name>
<sequence length="428" mass="47080">MKAPTIAFPPLDLPFEASGTNSRAMWLSQACQAVSSSLHCLGLIYERHYTPNVSLAPSSGQKSSEDCHDDDEAEGFRTRQDGDDNAEDYPNRLQKQPDSNSLTQGSGETPRSGGRDVRGEDAEERTRQRQRSQSPPPHSYANQHPRQPQSLATGITRTGVDTRDYDLPTDTDTESSSLASPTESCQDAIRLSTEQLASNGGGSSSSITPESSLEREMTMIRQALQGKVDSSPEGQTRFLQEYARLRAKTEESLHWMVANTAALKRQYYELEDLHAQKDRSLRKLAVENQTQKEQHKKMLCELENRLRDLEVLYRDVCSENHALRRELAFRATAVSSSSPPSHHHPHHNPLDKSLTGSNGINGSSSSSVLPASSPIVNGKSRLRLALDGGRGPSEALLSPRSGSSAAPGPVKESCLQLDIKREREINVD</sequence>
<feature type="region of interest" description="Disordered" evidence="1">
    <location>
        <begin position="55"/>
        <end position="185"/>
    </location>
</feature>
<proteinExistence type="predicted"/>
<evidence type="ECO:0000313" key="3">
    <source>
        <dbReference type="Proteomes" id="UP001283361"/>
    </source>
</evidence>
<evidence type="ECO:0000256" key="1">
    <source>
        <dbReference type="SAM" id="MobiDB-lite"/>
    </source>
</evidence>
<accession>A0AAE0Z1Y4</accession>
<feature type="compositionally biased region" description="Basic and acidic residues" evidence="1">
    <location>
        <begin position="418"/>
        <end position="428"/>
    </location>
</feature>
<comment type="caution">
    <text evidence="2">The sequence shown here is derived from an EMBL/GenBank/DDBJ whole genome shotgun (WGS) entry which is preliminary data.</text>
</comment>
<feature type="compositionally biased region" description="Basic and acidic residues" evidence="1">
    <location>
        <begin position="113"/>
        <end position="127"/>
    </location>
</feature>
<protein>
    <submittedName>
        <fullName evidence="2">Uncharacterized protein</fullName>
    </submittedName>
</protein>
<dbReference type="Proteomes" id="UP001283361">
    <property type="component" value="Unassembled WGS sequence"/>
</dbReference>
<feature type="compositionally biased region" description="Low complexity" evidence="1">
    <location>
        <begin position="395"/>
        <end position="409"/>
    </location>
</feature>
<feature type="compositionally biased region" description="Polar residues" evidence="1">
    <location>
        <begin position="174"/>
        <end position="185"/>
    </location>
</feature>